<dbReference type="PANTHER" id="PTHR11161:SF0">
    <property type="entry name" value="O-ACYLTRANSFERASE LIKE PROTEIN"/>
    <property type="match status" value="1"/>
</dbReference>
<comment type="caution">
    <text evidence="3">The sequence shown here is derived from an EMBL/GenBank/DDBJ whole genome shotgun (WGS) entry which is preliminary data.</text>
</comment>
<reference evidence="3" key="1">
    <citation type="journal article" date="2023" name="Insect Mol. Biol.">
        <title>Genome sequencing provides insights into the evolution of gene families encoding plant cell wall-degrading enzymes in longhorned beetles.</title>
        <authorList>
            <person name="Shin N.R."/>
            <person name="Okamura Y."/>
            <person name="Kirsch R."/>
            <person name="Pauchet Y."/>
        </authorList>
    </citation>
    <scope>NUCLEOTIDE SEQUENCE</scope>
    <source>
        <strain evidence="3">AMC_N1</strain>
    </source>
</reference>
<dbReference type="InterPro" id="IPR052728">
    <property type="entry name" value="O2_lipid_transport_reg"/>
</dbReference>
<protein>
    <recommendedName>
        <fullName evidence="2">Nose resistant-to-fluoxetine protein N-terminal domain-containing protein</fullName>
    </recommendedName>
</protein>
<evidence type="ECO:0000313" key="4">
    <source>
        <dbReference type="Proteomes" id="UP001162162"/>
    </source>
</evidence>
<keyword evidence="1" id="KW-1133">Transmembrane helix</keyword>
<evidence type="ECO:0000313" key="3">
    <source>
        <dbReference type="EMBL" id="KAJ8945119.1"/>
    </source>
</evidence>
<keyword evidence="4" id="KW-1185">Reference proteome</keyword>
<accession>A0AAV8Y147</accession>
<dbReference type="Pfam" id="PF20146">
    <property type="entry name" value="NRF"/>
    <property type="match status" value="1"/>
</dbReference>
<evidence type="ECO:0000256" key="1">
    <source>
        <dbReference type="SAM" id="Phobius"/>
    </source>
</evidence>
<dbReference type="Proteomes" id="UP001162162">
    <property type="component" value="Unassembled WGS sequence"/>
</dbReference>
<sequence length="272" mass="30786">MQSSLIISLTGVTASGFTLCGQPPQPPLPALQNFLKYMFDSSSKLQGGVLLGNLMDFGSFSQCLQIYKNSVFGPIHGKHCVLKIKPSIPLMKKILSFRNVSEKRFLKVYETVEKVDLAWSVCVPHSCPRDDIFRHFNKTIMETVEGLDVTVNLDDNYCNTVFNQPVMGTTQFIVLIFLVCFVFIGIIAAVLDLNSSEETDNVFVDTFSAYRNLRRITKIGRAQKELQFLHGLRVFSSWCVVIGHRFIMYIMFPVINQLEELDHLLENAITTT</sequence>
<evidence type="ECO:0000259" key="2">
    <source>
        <dbReference type="Pfam" id="PF20146"/>
    </source>
</evidence>
<keyword evidence="1" id="KW-0472">Membrane</keyword>
<proteinExistence type="predicted"/>
<dbReference type="InterPro" id="IPR006621">
    <property type="entry name" value="Nose-resist-to-fluoxetine_N"/>
</dbReference>
<gene>
    <name evidence="3" type="ORF">NQ318_001584</name>
</gene>
<dbReference type="PANTHER" id="PTHR11161">
    <property type="entry name" value="O-ACYLTRANSFERASE"/>
    <property type="match status" value="1"/>
</dbReference>
<dbReference type="AlphaFoldDB" id="A0AAV8Y147"/>
<organism evidence="3 4">
    <name type="scientific">Aromia moschata</name>
    <dbReference type="NCBI Taxonomy" id="1265417"/>
    <lineage>
        <taxon>Eukaryota</taxon>
        <taxon>Metazoa</taxon>
        <taxon>Ecdysozoa</taxon>
        <taxon>Arthropoda</taxon>
        <taxon>Hexapoda</taxon>
        <taxon>Insecta</taxon>
        <taxon>Pterygota</taxon>
        <taxon>Neoptera</taxon>
        <taxon>Endopterygota</taxon>
        <taxon>Coleoptera</taxon>
        <taxon>Polyphaga</taxon>
        <taxon>Cucujiformia</taxon>
        <taxon>Chrysomeloidea</taxon>
        <taxon>Cerambycidae</taxon>
        <taxon>Cerambycinae</taxon>
        <taxon>Callichromatini</taxon>
        <taxon>Aromia</taxon>
    </lineage>
</organism>
<keyword evidence="1" id="KW-0812">Transmembrane</keyword>
<feature type="domain" description="Nose resistant-to-fluoxetine protein N-terminal" evidence="2">
    <location>
        <begin position="38"/>
        <end position="133"/>
    </location>
</feature>
<dbReference type="EMBL" id="JAPWTK010000227">
    <property type="protein sequence ID" value="KAJ8945119.1"/>
    <property type="molecule type" value="Genomic_DNA"/>
</dbReference>
<name>A0AAV8Y147_9CUCU</name>
<feature type="transmembrane region" description="Helical" evidence="1">
    <location>
        <begin position="172"/>
        <end position="191"/>
    </location>
</feature>